<comment type="caution">
    <text evidence="5">The sequence shown here is derived from an EMBL/GenBank/DDBJ whole genome shotgun (WGS) entry which is preliminary data.</text>
</comment>
<dbReference type="GO" id="GO:0005654">
    <property type="term" value="C:nucleoplasm"/>
    <property type="evidence" value="ECO:0007669"/>
    <property type="project" value="TreeGrafter"/>
</dbReference>
<dbReference type="InterPro" id="IPR006887">
    <property type="entry name" value="P4R3-like_central_dom"/>
</dbReference>
<evidence type="ECO:0000256" key="2">
    <source>
        <dbReference type="ARBA" id="ARBA00008809"/>
    </source>
</evidence>
<dbReference type="PROSITE" id="PS50229">
    <property type="entry name" value="WH1"/>
    <property type="match status" value="1"/>
</dbReference>
<evidence type="ECO:0000313" key="5">
    <source>
        <dbReference type="EMBL" id="KAJ3658702.1"/>
    </source>
</evidence>
<evidence type="ECO:0000259" key="4">
    <source>
        <dbReference type="PROSITE" id="PS50229"/>
    </source>
</evidence>
<accession>A0AA38MJZ0</accession>
<protein>
    <recommendedName>
        <fullName evidence="4">WH1 domain-containing protein</fullName>
    </recommendedName>
</protein>
<keyword evidence="6" id="KW-1185">Reference proteome</keyword>
<organism evidence="5 6">
    <name type="scientific">Zophobas morio</name>
    <dbReference type="NCBI Taxonomy" id="2755281"/>
    <lineage>
        <taxon>Eukaryota</taxon>
        <taxon>Metazoa</taxon>
        <taxon>Ecdysozoa</taxon>
        <taxon>Arthropoda</taxon>
        <taxon>Hexapoda</taxon>
        <taxon>Insecta</taxon>
        <taxon>Pterygota</taxon>
        <taxon>Neoptera</taxon>
        <taxon>Endopterygota</taxon>
        <taxon>Coleoptera</taxon>
        <taxon>Polyphaga</taxon>
        <taxon>Cucujiformia</taxon>
        <taxon>Tenebrionidae</taxon>
        <taxon>Zophobas</taxon>
    </lineage>
</organism>
<proteinExistence type="inferred from homology"/>
<keyword evidence="3" id="KW-0539">Nucleus</keyword>
<dbReference type="Pfam" id="PF22972">
    <property type="entry name" value="EVH1_PP4R3"/>
    <property type="match status" value="1"/>
</dbReference>
<dbReference type="SUPFAM" id="SSF50729">
    <property type="entry name" value="PH domain-like"/>
    <property type="match status" value="1"/>
</dbReference>
<dbReference type="EMBL" id="JALNTZ010000003">
    <property type="protein sequence ID" value="KAJ3658702.1"/>
    <property type="molecule type" value="Genomic_DNA"/>
</dbReference>
<evidence type="ECO:0000256" key="3">
    <source>
        <dbReference type="ARBA" id="ARBA00023242"/>
    </source>
</evidence>
<dbReference type="Pfam" id="PF04802">
    <property type="entry name" value="PP4R3"/>
    <property type="match status" value="1"/>
</dbReference>
<dbReference type="InterPro" id="IPR000697">
    <property type="entry name" value="WH1/EVH1_dom"/>
</dbReference>
<name>A0AA38MJZ0_9CUCU</name>
<dbReference type="GO" id="GO:0030289">
    <property type="term" value="C:protein phosphatase 4 complex"/>
    <property type="evidence" value="ECO:0007669"/>
    <property type="project" value="TreeGrafter"/>
</dbReference>
<sequence length="766" mass="89049">MKATLYALKPDKPWDDRGTGDVSISYVDRLKGKCLLVRSESDDSLLLEIKIQPDTTYRKQEDTLIVWPGEDEFDLALSFQEKEKCDEIWEQISEVQKKNHSVEITQDTVEKSKSERLVVLPFELPSCEISNLEDINKLFEKHLAFLVMRINSNSSIIETSYLRKLINVFHMCEDLNDIEGLHHLYNIFKKIFMIKDNALLEAMLSDELIFGVVGCLEYDPSSSTQNHYREDLKQQAMFRENIPIKNAELLSKIHLTFRAQYILDVVLSRSSSWVKGLLSAFISNNKIHILLLIQEDAKFLTELFTMLTDMNTLDSNRRDLLLFLKEFCHYSQSIDCLTRETFYKTLTSFEVLAALEITLAMNDQKVKTASIDVLTYIVDFSPTVIREYILDQANNTVEDKTLLNIIVEQMICDNDSQLDGAVLLMDILRILLDPENMFSSVNESHKTDFLNLFYKHSVQILIAPLMESTTHDEPQREDSRSAQHLGLILELLSFCVNHHTDYIKNFILDNDLLRRVLVLMKSKHKFLVLCALRFMRKLIALKDEVFNRYIIEGNHFAPVVDAFVQNKGRYNMLDSAIIEMFEFINVKDIKILCSHVVETYGKSFDNICYVRTFNALKQERNVTENNSAQKSTINSNDVSRPRVVIRRIQSQFFKRFQYRPSNITKRAKFHGVLLNTGQKTYEIILEIGNGQITLTSINLRYRTIQLTKINNAIHTENRIYLYFGNNYKFELTFVLEKHQLQQAFTLLEPMIQGRSDQIHPTPPHSE</sequence>
<dbReference type="AlphaFoldDB" id="A0AA38MJZ0"/>
<dbReference type="PANTHER" id="PTHR23318:SF0">
    <property type="entry name" value="SERINE_THREONINE-PROTEIN PHOSPHATASE 4 REGULATORY SUBUNIT 3"/>
    <property type="match status" value="1"/>
</dbReference>
<dbReference type="InterPro" id="IPR011993">
    <property type="entry name" value="PH-like_dom_sf"/>
</dbReference>
<comment type="subcellular location">
    <subcellularLocation>
        <location evidence="1">Nucleus</location>
    </subcellularLocation>
</comment>
<evidence type="ECO:0000313" key="6">
    <source>
        <dbReference type="Proteomes" id="UP001168821"/>
    </source>
</evidence>
<dbReference type="InterPro" id="IPR051137">
    <property type="entry name" value="PP4R3-like"/>
</dbReference>
<comment type="similarity">
    <text evidence="2">Belongs to the SMEK family.</text>
</comment>
<reference evidence="5" key="1">
    <citation type="journal article" date="2023" name="G3 (Bethesda)">
        <title>Whole genome assemblies of Zophobas morio and Tenebrio molitor.</title>
        <authorList>
            <person name="Kaur S."/>
            <person name="Stinson S.A."/>
            <person name="diCenzo G.C."/>
        </authorList>
    </citation>
    <scope>NUCLEOTIDE SEQUENCE</scope>
    <source>
        <strain evidence="5">QUZm001</strain>
    </source>
</reference>
<dbReference type="InterPro" id="IPR055236">
    <property type="entry name" value="EVH1_PP4R3"/>
</dbReference>
<dbReference type="GO" id="GO:0072542">
    <property type="term" value="F:protein phosphatase activator activity"/>
    <property type="evidence" value="ECO:0007669"/>
    <property type="project" value="TreeGrafter"/>
</dbReference>
<gene>
    <name evidence="5" type="ORF">Zmor_010427</name>
</gene>
<dbReference type="Proteomes" id="UP001168821">
    <property type="component" value="Unassembled WGS sequence"/>
</dbReference>
<feature type="domain" description="WH1" evidence="4">
    <location>
        <begin position="1"/>
        <end position="99"/>
    </location>
</feature>
<dbReference type="Gene3D" id="2.30.29.30">
    <property type="entry name" value="Pleckstrin-homology domain (PH domain)/Phosphotyrosine-binding domain (PTB)"/>
    <property type="match status" value="1"/>
</dbReference>
<dbReference type="GO" id="GO:0006974">
    <property type="term" value="P:DNA damage response"/>
    <property type="evidence" value="ECO:0007669"/>
    <property type="project" value="TreeGrafter"/>
</dbReference>
<evidence type="ECO:0000256" key="1">
    <source>
        <dbReference type="ARBA" id="ARBA00004123"/>
    </source>
</evidence>
<dbReference type="PANTHER" id="PTHR23318">
    <property type="entry name" value="ATP SYNTHASE GAMMA-RELATED"/>
    <property type="match status" value="1"/>
</dbReference>